<protein>
    <submittedName>
        <fullName evidence="1">Uncharacterized protein</fullName>
    </submittedName>
</protein>
<sequence>MDILQEAQARLESFGVAVDGPAIAFIVELVKEKIRNFCNIDEVPEDLFYTAVDMVCGEYLYQMQNLGKLDAEIFPVDAAIKSISEGDVKVSFMDNASASDRLTTLIQTLRGTDQDLMAYRRLKW</sequence>
<reference evidence="1" key="1">
    <citation type="submission" date="2020-08" db="EMBL/GenBank/DDBJ databases">
        <title>Genome public.</title>
        <authorList>
            <person name="Liu C."/>
            <person name="Sun Q."/>
        </authorList>
    </citation>
    <scope>NUCLEOTIDE SEQUENCE</scope>
    <source>
        <strain evidence="1">BX12</strain>
    </source>
</reference>
<organism evidence="1 2">
    <name type="scientific">Zhenpiania hominis</name>
    <dbReference type="NCBI Taxonomy" id="2763644"/>
    <lineage>
        <taxon>Bacteria</taxon>
        <taxon>Bacillati</taxon>
        <taxon>Bacillota</taxon>
        <taxon>Clostridia</taxon>
        <taxon>Peptostreptococcales</taxon>
        <taxon>Anaerovoracaceae</taxon>
        <taxon>Zhenpiania</taxon>
    </lineage>
</organism>
<evidence type="ECO:0000313" key="2">
    <source>
        <dbReference type="Proteomes" id="UP000602647"/>
    </source>
</evidence>
<keyword evidence="2" id="KW-1185">Reference proteome</keyword>
<proteinExistence type="predicted"/>
<comment type="caution">
    <text evidence="1">The sequence shown here is derived from an EMBL/GenBank/DDBJ whole genome shotgun (WGS) entry which is preliminary data.</text>
</comment>
<dbReference type="Proteomes" id="UP000602647">
    <property type="component" value="Unassembled WGS sequence"/>
</dbReference>
<dbReference type="EMBL" id="JACRYT010000032">
    <property type="protein sequence ID" value="MBC6681312.1"/>
    <property type="molecule type" value="Genomic_DNA"/>
</dbReference>
<name>A0A923SS26_9FIRM</name>
<dbReference type="AlphaFoldDB" id="A0A923SS26"/>
<gene>
    <name evidence="1" type="ORF">H9L42_15995</name>
</gene>
<evidence type="ECO:0000313" key="1">
    <source>
        <dbReference type="EMBL" id="MBC6681312.1"/>
    </source>
</evidence>
<accession>A0A923SS26</accession>
<dbReference type="RefSeq" id="WP_187304407.1">
    <property type="nucleotide sequence ID" value="NZ_JACRYT010000032.1"/>
</dbReference>